<protein>
    <recommendedName>
        <fullName evidence="4">Carboxypeptidase regulatory-like domain-containing protein</fullName>
    </recommendedName>
</protein>
<reference evidence="2 3" key="1">
    <citation type="submission" date="2022-08" db="EMBL/GenBank/DDBJ databases">
        <authorList>
            <person name="Zeman M."/>
            <person name="Kubasova T."/>
        </authorList>
    </citation>
    <scope>NUCLEOTIDE SEQUENCE [LARGE SCALE GENOMIC DNA]</scope>
    <source>
        <strain evidence="2 3">ET62</strain>
    </source>
</reference>
<proteinExistence type="predicted"/>
<dbReference type="Proteomes" id="UP001204579">
    <property type="component" value="Unassembled WGS sequence"/>
</dbReference>
<dbReference type="RefSeq" id="WP_022340870.1">
    <property type="nucleotide sequence ID" value="NZ_CALULB010000021.1"/>
</dbReference>
<dbReference type="AlphaFoldDB" id="A0AAW5N3V5"/>
<evidence type="ECO:0008006" key="4">
    <source>
        <dbReference type="Google" id="ProtNLM"/>
    </source>
</evidence>
<accession>A0AAW5N3V5</accession>
<organism evidence="2 3">
    <name type="scientific">Phocaeicola barnesiae</name>
    <dbReference type="NCBI Taxonomy" id="376804"/>
    <lineage>
        <taxon>Bacteria</taxon>
        <taxon>Pseudomonadati</taxon>
        <taxon>Bacteroidota</taxon>
        <taxon>Bacteroidia</taxon>
        <taxon>Bacteroidales</taxon>
        <taxon>Bacteroidaceae</taxon>
        <taxon>Phocaeicola</taxon>
    </lineage>
</organism>
<feature type="chain" id="PRO_5043857106" description="Carboxypeptidase regulatory-like domain-containing protein" evidence="1">
    <location>
        <begin position="22"/>
        <end position="48"/>
    </location>
</feature>
<name>A0AAW5N3V5_9BACT</name>
<keyword evidence="3" id="KW-1185">Reference proteome</keyword>
<sequence length="48" mass="5338">MKKRFLFMLFFLFFLMGIAWSQTGTVKGTVTSGEDGLPVPEQVSLQPG</sequence>
<evidence type="ECO:0000313" key="2">
    <source>
        <dbReference type="EMBL" id="MCR8873041.1"/>
    </source>
</evidence>
<gene>
    <name evidence="2" type="ORF">NW209_03215</name>
</gene>
<evidence type="ECO:0000313" key="3">
    <source>
        <dbReference type="Proteomes" id="UP001204579"/>
    </source>
</evidence>
<evidence type="ECO:0000256" key="1">
    <source>
        <dbReference type="SAM" id="SignalP"/>
    </source>
</evidence>
<feature type="signal peptide" evidence="1">
    <location>
        <begin position="1"/>
        <end position="21"/>
    </location>
</feature>
<dbReference type="EMBL" id="JANRHJ010000003">
    <property type="protein sequence ID" value="MCR8873041.1"/>
    <property type="molecule type" value="Genomic_DNA"/>
</dbReference>
<comment type="caution">
    <text evidence="2">The sequence shown here is derived from an EMBL/GenBank/DDBJ whole genome shotgun (WGS) entry which is preliminary data.</text>
</comment>
<keyword evidence="1" id="KW-0732">Signal</keyword>